<evidence type="ECO:0000313" key="2">
    <source>
        <dbReference type="EMBL" id="SFD66068.1"/>
    </source>
</evidence>
<dbReference type="OrthoDB" id="4139717at2"/>
<evidence type="ECO:0000256" key="1">
    <source>
        <dbReference type="SAM" id="MobiDB-lite"/>
    </source>
</evidence>
<proteinExistence type="predicted"/>
<organism evidence="2 3">
    <name type="scientific">Klenkia taihuensis</name>
    <dbReference type="NCBI Taxonomy" id="1225127"/>
    <lineage>
        <taxon>Bacteria</taxon>
        <taxon>Bacillati</taxon>
        <taxon>Actinomycetota</taxon>
        <taxon>Actinomycetes</taxon>
        <taxon>Geodermatophilales</taxon>
        <taxon>Geodermatophilaceae</taxon>
        <taxon>Klenkia</taxon>
    </lineage>
</organism>
<evidence type="ECO:0000313" key="3">
    <source>
        <dbReference type="Proteomes" id="UP000199022"/>
    </source>
</evidence>
<dbReference type="STRING" id="1225127.SAMN05661030_3928"/>
<protein>
    <submittedName>
        <fullName evidence="2">Uncharacterized protein</fullName>
    </submittedName>
</protein>
<keyword evidence="3" id="KW-1185">Reference proteome</keyword>
<sequence>MIVLPFPAPPLAVLAALDLLRSVHGREGGQAFPASAVAELERPWEPASCTAELAESIWSWCDDVVLWLNHEFAWRPAQLIPACWREHPHIARELPVLAVLRWEAEASAAPGQIEDWNRYALPTFCDRMTDRLGESTCRTGRHQAWPAQGRYAHSASQQRMAGRGPVP</sequence>
<dbReference type="AlphaFoldDB" id="A0A1I1U931"/>
<accession>A0A1I1U931</accession>
<dbReference type="RefSeq" id="WP_091563592.1">
    <property type="nucleotide sequence ID" value="NZ_BNAC01000001.1"/>
</dbReference>
<dbReference type="Proteomes" id="UP000199022">
    <property type="component" value="Unassembled WGS sequence"/>
</dbReference>
<reference evidence="3" key="1">
    <citation type="submission" date="2016-10" db="EMBL/GenBank/DDBJ databases">
        <authorList>
            <person name="Varghese N."/>
            <person name="Submissions S."/>
        </authorList>
    </citation>
    <scope>NUCLEOTIDE SEQUENCE [LARGE SCALE GENOMIC DNA]</scope>
    <source>
        <strain evidence="3">DSM 45962</strain>
    </source>
</reference>
<name>A0A1I1U931_9ACTN</name>
<gene>
    <name evidence="2" type="ORF">SAMN05661030_3928</name>
</gene>
<feature type="region of interest" description="Disordered" evidence="1">
    <location>
        <begin position="148"/>
        <end position="167"/>
    </location>
</feature>
<dbReference type="EMBL" id="FOMD01000005">
    <property type="protein sequence ID" value="SFD66068.1"/>
    <property type="molecule type" value="Genomic_DNA"/>
</dbReference>